<evidence type="ECO:0000313" key="2">
    <source>
        <dbReference type="EMBL" id="OZM70925.1"/>
    </source>
</evidence>
<dbReference type="OrthoDB" id="4774939at2"/>
<comment type="caution">
    <text evidence="2">The sequence shown here is derived from an EMBL/GenBank/DDBJ whole genome shotgun (WGS) entry which is preliminary data.</text>
</comment>
<dbReference type="InParanoid" id="A0A263D0N8"/>
<dbReference type="RefSeq" id="WP_094864863.1">
    <property type="nucleotide sequence ID" value="NZ_NKYE01000016.1"/>
</dbReference>
<name>A0A263D0N8_9PSEU</name>
<dbReference type="PANTHER" id="PTHR43617:SF20">
    <property type="entry name" value="N-ALPHA-ACETYLTRANSFERASE RIMI"/>
    <property type="match status" value="1"/>
</dbReference>
<evidence type="ECO:0000259" key="1">
    <source>
        <dbReference type="PROSITE" id="PS51186"/>
    </source>
</evidence>
<dbReference type="GO" id="GO:0008999">
    <property type="term" value="F:protein-N-terminal-alanine acetyltransferase activity"/>
    <property type="evidence" value="ECO:0007669"/>
    <property type="project" value="TreeGrafter"/>
</dbReference>
<sequence length="145" mass="15822">MDIRRITDAADVLAAGELFDDAPAPEWTQRFLDRAGHHLLLAYSDGIAVGMVTGIELLHPDKGVEMILYELGVLPDYRRRGIASALIDRLAALARTAGCYDMWVLIEKENDAARLTYLSAGGEYDGETLFVWDFGTATDAGATSD</sequence>
<organism evidence="2 3">
    <name type="scientific">Amycolatopsis antarctica</name>
    <dbReference type="NCBI Taxonomy" id="1854586"/>
    <lineage>
        <taxon>Bacteria</taxon>
        <taxon>Bacillati</taxon>
        <taxon>Actinomycetota</taxon>
        <taxon>Actinomycetes</taxon>
        <taxon>Pseudonocardiales</taxon>
        <taxon>Pseudonocardiaceae</taxon>
        <taxon>Amycolatopsis</taxon>
    </lineage>
</organism>
<dbReference type="CDD" id="cd04301">
    <property type="entry name" value="NAT_SF"/>
    <property type="match status" value="1"/>
</dbReference>
<dbReference type="SUPFAM" id="SSF55729">
    <property type="entry name" value="Acyl-CoA N-acyltransferases (Nat)"/>
    <property type="match status" value="1"/>
</dbReference>
<dbReference type="Gene3D" id="3.40.630.30">
    <property type="match status" value="1"/>
</dbReference>
<dbReference type="AlphaFoldDB" id="A0A263D0N8"/>
<dbReference type="Pfam" id="PF00583">
    <property type="entry name" value="Acetyltransf_1"/>
    <property type="match status" value="1"/>
</dbReference>
<dbReference type="InterPro" id="IPR000182">
    <property type="entry name" value="GNAT_dom"/>
</dbReference>
<dbReference type="PANTHER" id="PTHR43617">
    <property type="entry name" value="L-AMINO ACID N-ACETYLTRANSFERASE"/>
    <property type="match status" value="1"/>
</dbReference>
<dbReference type="EMBL" id="NKYE01000016">
    <property type="protein sequence ID" value="OZM70925.1"/>
    <property type="molecule type" value="Genomic_DNA"/>
</dbReference>
<dbReference type="PROSITE" id="PS51186">
    <property type="entry name" value="GNAT"/>
    <property type="match status" value="1"/>
</dbReference>
<feature type="domain" description="N-acetyltransferase" evidence="1">
    <location>
        <begin position="1"/>
        <end position="145"/>
    </location>
</feature>
<evidence type="ECO:0000313" key="3">
    <source>
        <dbReference type="Proteomes" id="UP000242444"/>
    </source>
</evidence>
<proteinExistence type="predicted"/>
<gene>
    <name evidence="2" type="ORF">CFN78_22470</name>
</gene>
<reference evidence="2 3" key="1">
    <citation type="submission" date="2017-07" db="EMBL/GenBank/DDBJ databases">
        <title>Amycolatopsis antarcticus sp. nov., isolated from the surface of an Antarcticus brown macroalga.</title>
        <authorList>
            <person name="Wang J."/>
            <person name="Leiva S."/>
            <person name="Huang J."/>
            <person name="Huang Y."/>
        </authorList>
    </citation>
    <scope>NUCLEOTIDE SEQUENCE [LARGE SCALE GENOMIC DNA]</scope>
    <source>
        <strain evidence="2 3">AU-G6</strain>
    </source>
</reference>
<accession>A0A263D0N8</accession>
<keyword evidence="2" id="KW-0808">Transferase</keyword>
<keyword evidence="3" id="KW-1185">Reference proteome</keyword>
<protein>
    <submittedName>
        <fullName evidence="2">GNAT family N-acetyltransferase</fullName>
    </submittedName>
</protein>
<dbReference type="Proteomes" id="UP000242444">
    <property type="component" value="Unassembled WGS sequence"/>
</dbReference>
<dbReference type="InterPro" id="IPR050276">
    <property type="entry name" value="MshD_Acetyltransferase"/>
</dbReference>
<dbReference type="InterPro" id="IPR016181">
    <property type="entry name" value="Acyl_CoA_acyltransferase"/>
</dbReference>